<dbReference type="RefSeq" id="WP_084879278.1">
    <property type="nucleotide sequence ID" value="NZ_JAGGMY010000002.1"/>
</dbReference>
<organism evidence="2 3">
    <name type="scientific">Pantoea cypripedii</name>
    <name type="common">Pectobacterium cypripedii</name>
    <name type="synonym">Erwinia cypripedii</name>
    <dbReference type="NCBI Taxonomy" id="55209"/>
    <lineage>
        <taxon>Bacteria</taxon>
        <taxon>Pseudomonadati</taxon>
        <taxon>Pseudomonadota</taxon>
        <taxon>Gammaproteobacteria</taxon>
        <taxon>Enterobacterales</taxon>
        <taxon>Erwiniaceae</taxon>
        <taxon>Pantoea</taxon>
    </lineage>
</organism>
<dbReference type="EMBL" id="MLJI01000002">
    <property type="protein sequence ID" value="ORM89560.1"/>
    <property type="molecule type" value="Genomic_DNA"/>
</dbReference>
<dbReference type="AlphaFoldDB" id="A0A1X1EKU4"/>
<dbReference type="Proteomes" id="UP000193749">
    <property type="component" value="Unassembled WGS sequence"/>
</dbReference>
<accession>A0A1X1EKU4</accession>
<evidence type="ECO:0000259" key="1">
    <source>
        <dbReference type="Pfam" id="PF08808"/>
    </source>
</evidence>
<feature type="domain" description="RES" evidence="1">
    <location>
        <begin position="53"/>
        <end position="178"/>
    </location>
</feature>
<gene>
    <name evidence="2" type="ORF">HA50_23360</name>
</gene>
<dbReference type="Pfam" id="PF08808">
    <property type="entry name" value="RES"/>
    <property type="match status" value="1"/>
</dbReference>
<sequence length="235" mass="26293">MVSRKEKDGAFINEQLTKLQAQGRIAYDIRVANTLQCRWQWGQFPSGVFFSAPTDPEKMGRYNDPTGQTGICYAADYAAAAIAESLGRVYQRDPEAFTLGFSDLKKAHIYTLETTHELKVINMVKVQGLLHLTADQTMGNDYGITQTITAWAANTPGLPYDGISYLSRHFGVGMCTAYWIRQGETPPLADVANRSVDQYVDTARENFPQNWQEKDISGFEIVTETLQFKVSADNL</sequence>
<dbReference type="STRING" id="55209.HA50_23360"/>
<protein>
    <recommendedName>
        <fullName evidence="1">RES domain-containing protein</fullName>
    </recommendedName>
</protein>
<reference evidence="2 3" key="1">
    <citation type="journal article" date="2017" name="Antonie Van Leeuwenhoek">
        <title>Phylogenomic resolution of the bacterial genus Pantoea and its relationship with Erwinia and Tatumella.</title>
        <authorList>
            <person name="Palmer M."/>
            <person name="Steenkamp E.T."/>
            <person name="Coetzee M.P."/>
            <person name="Chan W.Y."/>
            <person name="van Zyl E."/>
            <person name="De Maayer P."/>
            <person name="Coutinho T.A."/>
            <person name="Blom J."/>
            <person name="Smits T.H."/>
            <person name="Duffy B."/>
            <person name="Venter S.N."/>
        </authorList>
    </citation>
    <scope>NUCLEOTIDE SEQUENCE [LARGE SCALE GENOMIC DNA]</scope>
    <source>
        <strain evidence="2 3">LMG 2657</strain>
    </source>
</reference>
<dbReference type="OrthoDB" id="6503912at2"/>
<comment type="caution">
    <text evidence="2">The sequence shown here is derived from an EMBL/GenBank/DDBJ whole genome shotgun (WGS) entry which is preliminary data.</text>
</comment>
<proteinExistence type="predicted"/>
<evidence type="ECO:0000313" key="3">
    <source>
        <dbReference type="Proteomes" id="UP000193749"/>
    </source>
</evidence>
<dbReference type="InterPro" id="IPR014914">
    <property type="entry name" value="RES_dom"/>
</dbReference>
<name>A0A1X1EKU4_PANCY</name>
<evidence type="ECO:0000313" key="2">
    <source>
        <dbReference type="EMBL" id="ORM89560.1"/>
    </source>
</evidence>
<keyword evidence="3" id="KW-1185">Reference proteome</keyword>